<evidence type="ECO:0000259" key="1">
    <source>
        <dbReference type="Pfam" id="PF00293"/>
    </source>
</evidence>
<dbReference type="EMBL" id="PFBW01000046">
    <property type="protein sequence ID" value="PIR77686.1"/>
    <property type="molecule type" value="Genomic_DNA"/>
</dbReference>
<organism evidence="2 3">
    <name type="scientific">Candidatus Magasanikbacteria bacterium CG10_big_fil_rev_8_21_14_0_10_38_6</name>
    <dbReference type="NCBI Taxonomy" id="1974647"/>
    <lineage>
        <taxon>Bacteria</taxon>
        <taxon>Candidatus Magasanikiibacteriota</taxon>
    </lineage>
</organism>
<dbReference type="Gene3D" id="3.90.79.10">
    <property type="entry name" value="Nucleoside Triphosphate Pyrophosphohydrolase"/>
    <property type="match status" value="1"/>
</dbReference>
<name>A0A2M6P1T8_9BACT</name>
<feature type="domain" description="Nudix hydrolase" evidence="1">
    <location>
        <begin position="14"/>
        <end position="59"/>
    </location>
</feature>
<comment type="caution">
    <text evidence="2">The sequence shown here is derived from an EMBL/GenBank/DDBJ whole genome shotgun (WGS) entry which is preliminary data.</text>
</comment>
<gene>
    <name evidence="2" type="ORF">COU30_01070</name>
</gene>
<protein>
    <recommendedName>
        <fullName evidence="1">Nudix hydrolase domain-containing protein</fullName>
    </recommendedName>
</protein>
<dbReference type="SUPFAM" id="SSF55811">
    <property type="entry name" value="Nudix"/>
    <property type="match status" value="1"/>
</dbReference>
<evidence type="ECO:0000313" key="2">
    <source>
        <dbReference type="EMBL" id="PIR77686.1"/>
    </source>
</evidence>
<dbReference type="InterPro" id="IPR000086">
    <property type="entry name" value="NUDIX_hydrolase_dom"/>
</dbReference>
<accession>A0A2M6P1T8</accession>
<proteinExistence type="predicted"/>
<reference evidence="3" key="1">
    <citation type="submission" date="2017-09" db="EMBL/GenBank/DDBJ databases">
        <title>Depth-based differentiation of microbial function through sediment-hosted aquifers and enrichment of novel symbionts in the deep terrestrial subsurface.</title>
        <authorList>
            <person name="Probst A.J."/>
            <person name="Ladd B."/>
            <person name="Jarett J.K."/>
            <person name="Geller-Mcgrath D.E."/>
            <person name="Sieber C.M.K."/>
            <person name="Emerson J.B."/>
            <person name="Anantharaman K."/>
            <person name="Thomas B.C."/>
            <person name="Malmstrom R."/>
            <person name="Stieglmeier M."/>
            <person name="Klingl A."/>
            <person name="Woyke T."/>
            <person name="Ryan C.M."/>
            <person name="Banfield J.F."/>
        </authorList>
    </citation>
    <scope>NUCLEOTIDE SEQUENCE [LARGE SCALE GENOMIC DNA]</scope>
</reference>
<dbReference type="AlphaFoldDB" id="A0A2M6P1T8"/>
<dbReference type="InterPro" id="IPR015797">
    <property type="entry name" value="NUDIX_hydrolase-like_dom_sf"/>
</dbReference>
<dbReference type="Pfam" id="PF00293">
    <property type="entry name" value="NUDIX"/>
    <property type="match status" value="1"/>
</dbReference>
<sequence>MELPPHTIIASGPVIIEHNKVLLNREQKESGITPWFFPGGKLEHFDQSFEEACIREAKEVIYKYLEEPK</sequence>
<evidence type="ECO:0000313" key="3">
    <source>
        <dbReference type="Proteomes" id="UP000228528"/>
    </source>
</evidence>
<dbReference type="Proteomes" id="UP000228528">
    <property type="component" value="Unassembled WGS sequence"/>
</dbReference>